<sequence length="182" mass="20388">MMNAIRNLINALLSPPNLAHMVTIQNTESHEKESKDDSSVESYVGDNMNSEPELINADDEGPGDNMESGPELLNVDDEGSNIMGKKKEFALLEGVDKVTDEDCIHADNPILLDTIALFNIVGIVKSEHLGSKKIVQYKFGHPSSFYHYTSSAKLLEDWSTTGHLFWFRTFSHVQKLEWEPPP</sequence>
<feature type="region of interest" description="Disordered" evidence="1">
    <location>
        <begin position="27"/>
        <end position="71"/>
    </location>
</feature>
<accession>A0A484KT28</accession>
<dbReference type="Proteomes" id="UP000595140">
    <property type="component" value="Unassembled WGS sequence"/>
</dbReference>
<evidence type="ECO:0000313" key="3">
    <source>
        <dbReference type="Proteomes" id="UP000595140"/>
    </source>
</evidence>
<gene>
    <name evidence="2" type="ORF">CCAM_LOCUS6958</name>
</gene>
<evidence type="ECO:0000256" key="1">
    <source>
        <dbReference type="SAM" id="MobiDB-lite"/>
    </source>
</evidence>
<feature type="compositionally biased region" description="Basic and acidic residues" evidence="1">
    <location>
        <begin position="28"/>
        <end position="38"/>
    </location>
</feature>
<evidence type="ECO:0000313" key="2">
    <source>
        <dbReference type="EMBL" id="VFQ65182.1"/>
    </source>
</evidence>
<dbReference type="AlphaFoldDB" id="A0A484KT28"/>
<protein>
    <submittedName>
        <fullName evidence="2">Uncharacterized protein</fullName>
    </submittedName>
</protein>
<keyword evidence="3" id="KW-1185">Reference proteome</keyword>
<name>A0A484KT28_9ASTE</name>
<reference evidence="2 3" key="1">
    <citation type="submission" date="2018-04" db="EMBL/GenBank/DDBJ databases">
        <authorList>
            <person name="Vogel A."/>
        </authorList>
    </citation>
    <scope>NUCLEOTIDE SEQUENCE [LARGE SCALE GENOMIC DNA]</scope>
</reference>
<organism evidence="2 3">
    <name type="scientific">Cuscuta campestris</name>
    <dbReference type="NCBI Taxonomy" id="132261"/>
    <lineage>
        <taxon>Eukaryota</taxon>
        <taxon>Viridiplantae</taxon>
        <taxon>Streptophyta</taxon>
        <taxon>Embryophyta</taxon>
        <taxon>Tracheophyta</taxon>
        <taxon>Spermatophyta</taxon>
        <taxon>Magnoliopsida</taxon>
        <taxon>eudicotyledons</taxon>
        <taxon>Gunneridae</taxon>
        <taxon>Pentapetalae</taxon>
        <taxon>asterids</taxon>
        <taxon>lamiids</taxon>
        <taxon>Solanales</taxon>
        <taxon>Convolvulaceae</taxon>
        <taxon>Cuscuteae</taxon>
        <taxon>Cuscuta</taxon>
        <taxon>Cuscuta subgen. Grammica</taxon>
        <taxon>Cuscuta sect. Cleistogrammica</taxon>
    </lineage>
</organism>
<proteinExistence type="predicted"/>
<dbReference type="EMBL" id="OOIL02000450">
    <property type="protein sequence ID" value="VFQ65182.1"/>
    <property type="molecule type" value="Genomic_DNA"/>
</dbReference>